<proteinExistence type="inferred from homology"/>
<dbReference type="Gene3D" id="3.40.50.880">
    <property type="match status" value="1"/>
</dbReference>
<comment type="pathway">
    <text evidence="2">Cofactor biosynthesis; adenosylcobalamin biosynthesis.</text>
</comment>
<keyword evidence="8" id="KW-0460">Magnesium</keyword>
<dbReference type="GO" id="GO:0042242">
    <property type="term" value="F:cobyrinic acid a,c-diamide synthase activity"/>
    <property type="evidence" value="ECO:0007669"/>
    <property type="project" value="InterPro"/>
</dbReference>
<dbReference type="Pfam" id="PF01656">
    <property type="entry name" value="CbiA"/>
    <property type="match status" value="1"/>
</dbReference>
<evidence type="ECO:0000256" key="8">
    <source>
        <dbReference type="ARBA" id="ARBA00022842"/>
    </source>
</evidence>
<sequence>MSSAKNKAILNPAFQDKQEQQVGSGVMCSALIVAAPHSGSGKTTVTAALARYHRDQGRKVTVFKVGPDFIDPMILRQASGELVYQLDLWLVGEQGCRALLHRAAMESDLILIEGVMGLFDGTPSSADLAKYFNIPVMGVIDAKAMAQTFAAVTFGLAKFCDDLPFSGVIANRVNTERHAELLSTSLAKDIRFYGRLPKDETITLPERHLGLVQAKELSDIDAQLEKAASHIAHTGLTELPNQVEFFAQEADINKGEGQEKTIDGALEGTRIIIVRDNAFSFIYAANIAFLRQAGAELIYCSALTDGHLPEGDILYIPGGYPELYAEQLMNNATFISDIRTFAANQKPIVAECGGMLYLLEQLTDMQGQQFSMAGLMPGKAIMQKKLAAIGSQWVSLPSFADNVEESADEGVTPDSADNIMRGHSFHYSCAEIDLAPISQTTHHPSERAGEFVYQHNNILASYMHWYFPSNPSLTLRIFDKARYL</sequence>
<dbReference type="NCBIfam" id="TIGR00379">
    <property type="entry name" value="cobB"/>
    <property type="match status" value="1"/>
</dbReference>
<dbReference type="CDD" id="cd05388">
    <property type="entry name" value="CobB_N"/>
    <property type="match status" value="1"/>
</dbReference>
<dbReference type="NCBIfam" id="NF002204">
    <property type="entry name" value="PRK01077.1"/>
    <property type="match status" value="1"/>
</dbReference>
<evidence type="ECO:0000259" key="11">
    <source>
        <dbReference type="Pfam" id="PF07685"/>
    </source>
</evidence>
<dbReference type="EMBL" id="JQED01000055">
    <property type="protein sequence ID" value="KGJ87204.1"/>
    <property type="molecule type" value="Genomic_DNA"/>
</dbReference>
<feature type="domain" description="CobB/CobQ-like glutamine amidotransferase" evidence="11">
    <location>
        <begin position="270"/>
        <end position="469"/>
    </location>
</feature>
<accession>A0A099K906</accession>
<dbReference type="CDD" id="cd03130">
    <property type="entry name" value="GATase1_CobB"/>
    <property type="match status" value="1"/>
</dbReference>
<dbReference type="SUPFAM" id="SSF52540">
    <property type="entry name" value="P-loop containing nucleoside triphosphate hydrolases"/>
    <property type="match status" value="1"/>
</dbReference>
<dbReference type="SUPFAM" id="SSF52317">
    <property type="entry name" value="Class I glutamine amidotransferase-like"/>
    <property type="match status" value="1"/>
</dbReference>
<dbReference type="GO" id="GO:0005524">
    <property type="term" value="F:ATP binding"/>
    <property type="evidence" value="ECO:0007669"/>
    <property type="project" value="UniProtKB-KW"/>
</dbReference>
<evidence type="ECO:0000256" key="5">
    <source>
        <dbReference type="ARBA" id="ARBA00022598"/>
    </source>
</evidence>
<evidence type="ECO:0000256" key="1">
    <source>
        <dbReference type="ARBA" id="ARBA00001946"/>
    </source>
</evidence>
<gene>
    <name evidence="12" type="ORF">ND2E_0611</name>
</gene>
<dbReference type="RefSeq" id="WP_223303704.1">
    <property type="nucleotide sequence ID" value="NZ_JQED01000055.1"/>
</dbReference>
<dbReference type="Pfam" id="PF07685">
    <property type="entry name" value="GATase_3"/>
    <property type="match status" value="1"/>
</dbReference>
<dbReference type="PROSITE" id="PS51274">
    <property type="entry name" value="GATASE_COBBQ"/>
    <property type="match status" value="1"/>
</dbReference>
<dbReference type="PANTHER" id="PTHR43873">
    <property type="entry name" value="COBYRINATE A,C-DIAMIDE SYNTHASE"/>
    <property type="match status" value="1"/>
</dbReference>
<reference evidence="12 13" key="1">
    <citation type="submission" date="2014-08" db="EMBL/GenBank/DDBJ databases">
        <title>Genomic and Phenotypic Diversity of Colwellia psychrerythraea strains from Disparate Marine Basins.</title>
        <authorList>
            <person name="Techtmann S.M."/>
            <person name="Stelling S.C."/>
            <person name="Utturkar S.M."/>
            <person name="Alshibli N."/>
            <person name="Harris A."/>
            <person name="Brown S.D."/>
            <person name="Hazen T.C."/>
        </authorList>
    </citation>
    <scope>NUCLEOTIDE SEQUENCE [LARGE SCALE GENOMIC DNA]</scope>
    <source>
        <strain evidence="12 13">ND2E</strain>
    </source>
</reference>
<protein>
    <submittedName>
        <fullName evidence="12">Cobyrinic acid a,c-diamide synthase</fullName>
    </submittedName>
</protein>
<keyword evidence="7" id="KW-0067">ATP-binding</keyword>
<dbReference type="PANTHER" id="PTHR43873:SF1">
    <property type="entry name" value="COBYRINATE A,C-DIAMIDE SYNTHASE"/>
    <property type="match status" value="1"/>
</dbReference>
<dbReference type="Proteomes" id="UP000029843">
    <property type="component" value="Unassembled WGS sequence"/>
</dbReference>
<comment type="caution">
    <text evidence="12">The sequence shown here is derived from an EMBL/GenBank/DDBJ whole genome shotgun (WGS) entry which is preliminary data.</text>
</comment>
<dbReference type="InterPro" id="IPR011698">
    <property type="entry name" value="GATase_3"/>
</dbReference>
<dbReference type="AlphaFoldDB" id="A0A099K906"/>
<keyword evidence="6" id="KW-0547">Nucleotide-binding</keyword>
<evidence type="ECO:0000256" key="4">
    <source>
        <dbReference type="ARBA" id="ARBA00022573"/>
    </source>
</evidence>
<dbReference type="InterPro" id="IPR029062">
    <property type="entry name" value="Class_I_gatase-like"/>
</dbReference>
<name>A0A099K906_COLPS</name>
<dbReference type="InterPro" id="IPR027417">
    <property type="entry name" value="P-loop_NTPase"/>
</dbReference>
<evidence type="ECO:0000313" key="13">
    <source>
        <dbReference type="Proteomes" id="UP000029843"/>
    </source>
</evidence>
<dbReference type="PATRIC" id="fig|28229.4.peg.4094"/>
<evidence type="ECO:0000313" key="12">
    <source>
        <dbReference type="EMBL" id="KGJ87204.1"/>
    </source>
</evidence>
<feature type="domain" description="CobQ/CobB/MinD/ParA nucleotide binding" evidence="10">
    <location>
        <begin position="32"/>
        <end position="209"/>
    </location>
</feature>
<evidence type="ECO:0000256" key="2">
    <source>
        <dbReference type="ARBA" id="ARBA00004953"/>
    </source>
</evidence>
<comment type="cofactor">
    <cofactor evidence="1">
        <name>Mg(2+)</name>
        <dbReference type="ChEBI" id="CHEBI:18420"/>
    </cofactor>
</comment>
<keyword evidence="4" id="KW-0169">Cobalamin biosynthesis</keyword>
<dbReference type="GO" id="GO:0009236">
    <property type="term" value="P:cobalamin biosynthetic process"/>
    <property type="evidence" value="ECO:0007669"/>
    <property type="project" value="UniProtKB-KW"/>
</dbReference>
<evidence type="ECO:0000256" key="9">
    <source>
        <dbReference type="ARBA" id="ARBA00022962"/>
    </source>
</evidence>
<evidence type="ECO:0000256" key="3">
    <source>
        <dbReference type="ARBA" id="ARBA00006205"/>
    </source>
</evidence>
<keyword evidence="5" id="KW-0436">Ligase</keyword>
<evidence type="ECO:0000259" key="10">
    <source>
        <dbReference type="Pfam" id="PF01656"/>
    </source>
</evidence>
<keyword evidence="9" id="KW-0315">Glutamine amidotransferase</keyword>
<evidence type="ECO:0000256" key="6">
    <source>
        <dbReference type="ARBA" id="ARBA00022741"/>
    </source>
</evidence>
<evidence type="ECO:0000256" key="7">
    <source>
        <dbReference type="ARBA" id="ARBA00022840"/>
    </source>
</evidence>
<organism evidence="12 13">
    <name type="scientific">Colwellia psychrerythraea</name>
    <name type="common">Vibrio psychroerythus</name>
    <dbReference type="NCBI Taxonomy" id="28229"/>
    <lineage>
        <taxon>Bacteria</taxon>
        <taxon>Pseudomonadati</taxon>
        <taxon>Pseudomonadota</taxon>
        <taxon>Gammaproteobacteria</taxon>
        <taxon>Alteromonadales</taxon>
        <taxon>Colwelliaceae</taxon>
        <taxon>Colwellia</taxon>
    </lineage>
</organism>
<dbReference type="Gene3D" id="3.40.50.300">
    <property type="entry name" value="P-loop containing nucleotide triphosphate hydrolases"/>
    <property type="match status" value="2"/>
</dbReference>
<comment type="similarity">
    <text evidence="3">Belongs to the CobB/CobQ family. CobQ subfamily.</text>
</comment>
<dbReference type="InterPro" id="IPR004484">
    <property type="entry name" value="CbiA/CobB_synth"/>
</dbReference>
<dbReference type="InterPro" id="IPR002586">
    <property type="entry name" value="CobQ/CobB/MinD/ParA_Nub-bd_dom"/>
</dbReference>